<keyword evidence="7" id="KW-1185">Reference proteome</keyword>
<dbReference type="PANTHER" id="PTHR39210:SF1">
    <property type="entry name" value="HEPARIN-SULFATE LYASE"/>
    <property type="match status" value="1"/>
</dbReference>
<keyword evidence="2" id="KW-0732">Signal</keyword>
<comment type="caution">
    <text evidence="6">The sequence shown here is derived from an EMBL/GenBank/DDBJ whole genome shotgun (WGS) entry which is preliminary data.</text>
</comment>
<evidence type="ECO:0000313" key="7">
    <source>
        <dbReference type="Proteomes" id="UP000325255"/>
    </source>
</evidence>
<evidence type="ECO:0000256" key="3">
    <source>
        <dbReference type="ARBA" id="ARBA00022764"/>
    </source>
</evidence>
<accession>A0A5M6IZG7</accession>
<keyword evidence="4" id="KW-0456">Lyase</keyword>
<protein>
    <submittedName>
        <fullName evidence="6">Heparinase</fullName>
    </submittedName>
</protein>
<dbReference type="Pfam" id="PF07940">
    <property type="entry name" value="Hepar_II_III_C"/>
    <property type="match status" value="1"/>
</dbReference>
<sequence length="524" mass="56202">MRGVRRRIARLPSLRMARVPDAPALPVRDPWPGDPVRGAELLKGVLSLGGGSTVMRLGSFPDIKGTPGLRAAAHGFTWLRDLRALGTDAARMRARGLVADWIASPVADEIAERPDVAGARIAAWLGHYDFFAASADDAFRQKLMARLVADARALAATLPPEELDARALTALKGLIAAAVALPDHAAFLTRALRVLPQELARQVLPDGGHVERSPAQLMAALQDLTEIRALLQAAQAQPPQVLSVAIERMAPALRSLRHGDGGLALFNGTVEELSGLVDLVLAQAGRSGRAPSALTETGFHRLQAGRSVLIVDCGVPPPPKLDRFAHAGTLSFELSIGRDRMIVNCGAAPAAGPEWRDATRATAAHSTLVIADTSSSELKPEGLGRRPAHVEAQRQEAAGAHWLEASHDGYRRPFGAVHRRRLYMAESGEDIRGEDLVEAESPQPFVLRFHLHPDVEGALQQDGEAVLLRLLGGSTWRLRADGARLTLEESIYLGGPEPRRTEQVVLSTSQDGPQTVKWAITKVA</sequence>
<dbReference type="GO" id="GO:0016829">
    <property type="term" value="F:lyase activity"/>
    <property type="evidence" value="ECO:0007669"/>
    <property type="project" value="UniProtKB-KW"/>
</dbReference>
<evidence type="ECO:0000259" key="5">
    <source>
        <dbReference type="Pfam" id="PF07940"/>
    </source>
</evidence>
<dbReference type="Proteomes" id="UP000325255">
    <property type="component" value="Unassembled WGS sequence"/>
</dbReference>
<organism evidence="6 7">
    <name type="scientific">Rhodovastum atsumiense</name>
    <dbReference type="NCBI Taxonomy" id="504468"/>
    <lineage>
        <taxon>Bacteria</taxon>
        <taxon>Pseudomonadati</taxon>
        <taxon>Pseudomonadota</taxon>
        <taxon>Alphaproteobacteria</taxon>
        <taxon>Acetobacterales</taxon>
        <taxon>Acetobacteraceae</taxon>
        <taxon>Rhodovastum</taxon>
    </lineage>
</organism>
<reference evidence="6 7" key="1">
    <citation type="submission" date="2019-09" db="EMBL/GenBank/DDBJ databases">
        <title>Genome sequence of Rhodovastum atsumiense, a diverse member of the Acetobacteraceae family of non-sulfur purple photosynthetic bacteria.</title>
        <authorList>
            <person name="Meyer T."/>
            <person name="Kyndt J."/>
        </authorList>
    </citation>
    <scope>NUCLEOTIDE SEQUENCE [LARGE SCALE GENOMIC DNA]</scope>
    <source>
        <strain evidence="6 7">DSM 21279</strain>
    </source>
</reference>
<dbReference type="Gene3D" id="2.70.98.70">
    <property type="match status" value="1"/>
</dbReference>
<dbReference type="AlphaFoldDB" id="A0A5M6IZG7"/>
<proteinExistence type="predicted"/>
<comment type="subcellular location">
    <subcellularLocation>
        <location evidence="1">Periplasm</location>
    </subcellularLocation>
</comment>
<evidence type="ECO:0000313" key="6">
    <source>
        <dbReference type="EMBL" id="KAA5613734.1"/>
    </source>
</evidence>
<feature type="domain" description="Heparinase II/III-like C-terminal" evidence="5">
    <location>
        <begin position="288"/>
        <end position="519"/>
    </location>
</feature>
<evidence type="ECO:0000256" key="1">
    <source>
        <dbReference type="ARBA" id="ARBA00004418"/>
    </source>
</evidence>
<dbReference type="GO" id="GO:0042597">
    <property type="term" value="C:periplasmic space"/>
    <property type="evidence" value="ECO:0007669"/>
    <property type="project" value="UniProtKB-SubCell"/>
</dbReference>
<dbReference type="OrthoDB" id="9787373at2"/>
<name>A0A5M6IZG7_9PROT</name>
<dbReference type="InterPro" id="IPR008929">
    <property type="entry name" value="Chondroitin_lyas"/>
</dbReference>
<keyword evidence="3" id="KW-0574">Periplasm</keyword>
<dbReference type="EMBL" id="VWPK01000005">
    <property type="protein sequence ID" value="KAA5613734.1"/>
    <property type="molecule type" value="Genomic_DNA"/>
</dbReference>
<dbReference type="PANTHER" id="PTHR39210">
    <property type="entry name" value="HEPARIN-SULFATE LYASE"/>
    <property type="match status" value="1"/>
</dbReference>
<evidence type="ECO:0000256" key="2">
    <source>
        <dbReference type="ARBA" id="ARBA00022729"/>
    </source>
</evidence>
<dbReference type="InterPro" id="IPR012480">
    <property type="entry name" value="Hepar_II_III_C"/>
</dbReference>
<gene>
    <name evidence="6" type="ORF">F1189_04375</name>
</gene>
<dbReference type="Gene3D" id="1.50.10.100">
    <property type="entry name" value="Chondroitin AC/alginate lyase"/>
    <property type="match status" value="1"/>
</dbReference>
<evidence type="ECO:0000256" key="4">
    <source>
        <dbReference type="ARBA" id="ARBA00023239"/>
    </source>
</evidence>